<keyword evidence="2" id="KW-1185">Reference proteome</keyword>
<evidence type="ECO:0000313" key="1">
    <source>
        <dbReference type="EMBL" id="SEB17893.1"/>
    </source>
</evidence>
<name>A0A1H4H7T3_9SPHI</name>
<reference evidence="1 2" key="1">
    <citation type="submission" date="2016-10" db="EMBL/GenBank/DDBJ databases">
        <authorList>
            <person name="de Groot N.N."/>
        </authorList>
    </citation>
    <scope>NUCLEOTIDE SEQUENCE [LARGE SCALE GENOMIC DNA]</scope>
    <source>
        <strain evidence="1 2">DSM 19033</strain>
    </source>
</reference>
<organism evidence="1 2">
    <name type="scientific">Pedobacter hartonius</name>
    <dbReference type="NCBI Taxonomy" id="425514"/>
    <lineage>
        <taxon>Bacteria</taxon>
        <taxon>Pseudomonadati</taxon>
        <taxon>Bacteroidota</taxon>
        <taxon>Sphingobacteriia</taxon>
        <taxon>Sphingobacteriales</taxon>
        <taxon>Sphingobacteriaceae</taxon>
        <taxon>Pedobacter</taxon>
    </lineage>
</organism>
<dbReference type="RefSeq" id="WP_090559664.1">
    <property type="nucleotide sequence ID" value="NZ_FNRA01000014.1"/>
</dbReference>
<evidence type="ECO:0000313" key="2">
    <source>
        <dbReference type="Proteomes" id="UP000198850"/>
    </source>
</evidence>
<sequence>MTPEEAEKGKQEVLSRLASSDILSINDLNNSGEAMDELDMASLRLYTKLDILPKEVKDKPKK</sequence>
<dbReference type="Proteomes" id="UP000198850">
    <property type="component" value="Unassembled WGS sequence"/>
</dbReference>
<accession>A0A1H4H7T3</accession>
<dbReference type="AlphaFoldDB" id="A0A1H4H7T3"/>
<gene>
    <name evidence="1" type="ORF">SAMN05443550_11432</name>
</gene>
<dbReference type="STRING" id="425514.SAMN05443550_11432"/>
<protein>
    <submittedName>
        <fullName evidence="1">Uncharacterized protein</fullName>
    </submittedName>
</protein>
<proteinExistence type="predicted"/>
<dbReference type="EMBL" id="FNRA01000014">
    <property type="protein sequence ID" value="SEB17893.1"/>
    <property type="molecule type" value="Genomic_DNA"/>
</dbReference>